<dbReference type="InterPro" id="IPR020751">
    <property type="entry name" value="aa-tRNA-synth_I_codon-bd_sub2"/>
</dbReference>
<comment type="caution">
    <text evidence="8">The sequence shown here is derived from an EMBL/GenBank/DDBJ whole genome shotgun (WGS) entry which is preliminary data.</text>
</comment>
<keyword evidence="6" id="KW-0812">Transmembrane</keyword>
<keyword evidence="3" id="KW-0067">ATP-binding</keyword>
<organism evidence="8">
    <name type="scientific">marine sediment metagenome</name>
    <dbReference type="NCBI Taxonomy" id="412755"/>
    <lineage>
        <taxon>unclassified sequences</taxon>
        <taxon>metagenomes</taxon>
        <taxon>ecological metagenomes</taxon>
    </lineage>
</organism>
<dbReference type="InterPro" id="IPR008925">
    <property type="entry name" value="aa_tRNA-synth_I_cd-bd_sf"/>
</dbReference>
<feature type="transmembrane region" description="Helical" evidence="6">
    <location>
        <begin position="52"/>
        <end position="70"/>
    </location>
</feature>
<feature type="non-terminal residue" evidence="8">
    <location>
        <position position="198"/>
    </location>
</feature>
<dbReference type="GO" id="GO:0016020">
    <property type="term" value="C:membrane"/>
    <property type="evidence" value="ECO:0007669"/>
    <property type="project" value="InterPro"/>
</dbReference>
<evidence type="ECO:0000256" key="6">
    <source>
        <dbReference type="SAM" id="Phobius"/>
    </source>
</evidence>
<dbReference type="PANTHER" id="PTHR36178:SF1">
    <property type="entry name" value="SODIUM_GLUTAMATE SYMPORTER"/>
    <property type="match status" value="1"/>
</dbReference>
<dbReference type="EMBL" id="BART01035103">
    <property type="protein sequence ID" value="GAH10984.1"/>
    <property type="molecule type" value="Genomic_DNA"/>
</dbReference>
<keyword evidence="6" id="KW-0472">Membrane</keyword>
<protein>
    <recommendedName>
        <fullName evidence="7">Aminoacyl-tRNA synthetase class I anticodon-binding domain-containing protein</fullName>
    </recommendedName>
</protein>
<dbReference type="GO" id="GO:0000049">
    <property type="term" value="F:tRNA binding"/>
    <property type="evidence" value="ECO:0007669"/>
    <property type="project" value="InterPro"/>
</dbReference>
<dbReference type="GO" id="GO:0015813">
    <property type="term" value="P:L-glutamate transmembrane transport"/>
    <property type="evidence" value="ECO:0007669"/>
    <property type="project" value="InterPro"/>
</dbReference>
<dbReference type="GO" id="GO:0004812">
    <property type="term" value="F:aminoacyl-tRNA ligase activity"/>
    <property type="evidence" value="ECO:0007669"/>
    <property type="project" value="UniProtKB-KW"/>
</dbReference>
<evidence type="ECO:0000313" key="8">
    <source>
        <dbReference type="EMBL" id="GAH10984.1"/>
    </source>
</evidence>
<sequence length="198" mass="21917">APRMFKKFWFERGITEFGMQTGVTAIGLLLLRVVDPLYKTDTARAFGFKQMIYEPFLGGGFITAFAPMLVTKLGVWQSIGISFTIMLIFFPAAFSMLFDFSIDKMGAEEKEILQTECGRKVTLTLGERLLDEAEFSYDVLARISGDIKTETGCKGKDLFHPIRVALTGKVSGLALDKFILLVESGAGLDFPTPLKNCS</sequence>
<dbReference type="GO" id="GO:0015501">
    <property type="term" value="F:glutamate:sodium symporter activity"/>
    <property type="evidence" value="ECO:0007669"/>
    <property type="project" value="InterPro"/>
</dbReference>
<dbReference type="InterPro" id="IPR045462">
    <property type="entry name" value="aa-tRNA-synth_I_cd-bd"/>
</dbReference>
<dbReference type="GO" id="GO:0006412">
    <property type="term" value="P:translation"/>
    <property type="evidence" value="ECO:0007669"/>
    <property type="project" value="UniProtKB-KW"/>
</dbReference>
<feature type="transmembrane region" description="Helical" evidence="6">
    <location>
        <begin position="76"/>
        <end position="98"/>
    </location>
</feature>
<accession>X1E1F1</accession>
<dbReference type="Gene3D" id="1.10.10.350">
    <property type="match status" value="1"/>
</dbReference>
<proteinExistence type="predicted"/>
<keyword evidence="4" id="KW-0648">Protein biosynthesis</keyword>
<evidence type="ECO:0000256" key="1">
    <source>
        <dbReference type="ARBA" id="ARBA00022598"/>
    </source>
</evidence>
<evidence type="ECO:0000259" key="7">
    <source>
        <dbReference type="Pfam" id="PF19269"/>
    </source>
</evidence>
<keyword evidence="5" id="KW-0030">Aminoacyl-tRNA synthetase</keyword>
<dbReference type="AlphaFoldDB" id="X1E1F1"/>
<evidence type="ECO:0000256" key="3">
    <source>
        <dbReference type="ARBA" id="ARBA00022840"/>
    </source>
</evidence>
<feature type="domain" description="Aminoacyl-tRNA synthetase class I anticodon-binding" evidence="7">
    <location>
        <begin position="101"/>
        <end position="179"/>
    </location>
</feature>
<name>X1E1F1_9ZZZZ</name>
<dbReference type="GO" id="GO:0005524">
    <property type="term" value="F:ATP binding"/>
    <property type="evidence" value="ECO:0007669"/>
    <property type="project" value="UniProtKB-KW"/>
</dbReference>
<dbReference type="Pfam" id="PF19269">
    <property type="entry name" value="Anticodon_2"/>
    <property type="match status" value="1"/>
</dbReference>
<keyword evidence="6" id="KW-1133">Transmembrane helix</keyword>
<dbReference type="PANTHER" id="PTHR36178">
    <property type="entry name" value="SLR0625 PROTEIN"/>
    <property type="match status" value="1"/>
</dbReference>
<evidence type="ECO:0000256" key="2">
    <source>
        <dbReference type="ARBA" id="ARBA00022741"/>
    </source>
</evidence>
<feature type="non-terminal residue" evidence="8">
    <location>
        <position position="1"/>
    </location>
</feature>
<evidence type="ECO:0000256" key="4">
    <source>
        <dbReference type="ARBA" id="ARBA00022917"/>
    </source>
</evidence>
<dbReference type="SUPFAM" id="SSF48163">
    <property type="entry name" value="An anticodon-binding domain of class I aminoacyl-tRNA synthetases"/>
    <property type="match status" value="1"/>
</dbReference>
<keyword evidence="2" id="KW-0547">Nucleotide-binding</keyword>
<evidence type="ECO:0000256" key="5">
    <source>
        <dbReference type="ARBA" id="ARBA00023146"/>
    </source>
</evidence>
<gene>
    <name evidence="8" type="ORF">S01H4_59756</name>
</gene>
<reference evidence="8" key="1">
    <citation type="journal article" date="2014" name="Front. Microbiol.">
        <title>High frequency of phylogenetically diverse reductive dehalogenase-homologous genes in deep subseafloor sedimentary metagenomes.</title>
        <authorList>
            <person name="Kawai M."/>
            <person name="Futagami T."/>
            <person name="Toyoda A."/>
            <person name="Takaki Y."/>
            <person name="Nishi S."/>
            <person name="Hori S."/>
            <person name="Arai W."/>
            <person name="Tsubouchi T."/>
            <person name="Morono Y."/>
            <person name="Uchiyama I."/>
            <person name="Ito T."/>
            <person name="Fujiyama A."/>
            <person name="Inagaki F."/>
            <person name="Takami H."/>
        </authorList>
    </citation>
    <scope>NUCLEOTIDE SEQUENCE</scope>
    <source>
        <strain evidence="8">Expedition CK06-06</strain>
    </source>
</reference>
<keyword evidence="1" id="KW-0436">Ligase</keyword>
<dbReference type="InterPro" id="IPR004445">
    <property type="entry name" value="GltS"/>
</dbReference>